<evidence type="ECO:0000256" key="1">
    <source>
        <dbReference type="ARBA" id="ARBA00011073"/>
    </source>
</evidence>
<dbReference type="RefSeq" id="WP_142037109.1">
    <property type="nucleotide sequence ID" value="NZ_JBHTGS010000001.1"/>
</dbReference>
<dbReference type="InterPro" id="IPR000209">
    <property type="entry name" value="Peptidase_S8/S53_dom"/>
</dbReference>
<dbReference type="Gene3D" id="3.40.50.200">
    <property type="entry name" value="Peptidase S8/S53 domain"/>
    <property type="match status" value="1"/>
</dbReference>
<accession>A0A543AUB8</accession>
<keyword evidence="7" id="KW-0732">Signal</keyword>
<keyword evidence="10" id="KW-1185">Reference proteome</keyword>
<dbReference type="FunCoup" id="A0A543AUB8">
    <property type="interactions" value="27"/>
</dbReference>
<evidence type="ECO:0000256" key="7">
    <source>
        <dbReference type="SAM" id="SignalP"/>
    </source>
</evidence>
<dbReference type="Proteomes" id="UP000317043">
    <property type="component" value="Unassembled WGS sequence"/>
</dbReference>
<dbReference type="InterPro" id="IPR015500">
    <property type="entry name" value="Peptidase_S8_subtilisin-rel"/>
</dbReference>
<keyword evidence="2 5" id="KW-0645">Protease</keyword>
<dbReference type="PANTHER" id="PTHR43806">
    <property type="entry name" value="PEPTIDASE S8"/>
    <property type="match status" value="1"/>
</dbReference>
<sequence length="468" mass="49093">MKRLARWVGTGVIAAVATSALTAIGTPGTAWADPVCENEIASVAPQDLTKDLLWAQDLLRMDRVWPLATGKGITVAVLDSGVQADHPLLAGKVLDGKAYIDVQSTDPDEQNLSDKALRDCVGHGTAVAGVIAGDKSDENGFYGMAPDAKILPVRIANTNPGMDKDEEDEDKEADDIIVPPSQFAAAIDYAVGQGADVINMSVKYTQNHAPIEAAVQQALNAGVVLVASGGNDGDKELKEATQPVYPANYPGVIGVGAVDSTLTRSTISQWGPWIDLVAPGVSIGAPQSDGKFQEGFGGTSAAAAFVSGAAALLAELYPNWTPDQYAAQLTGTASGVSGSLADGEYGTGMVDPYRAVTERLTSGEPVPVTSIDPPVLTEAQVQRHEDFAWMNDWALIIAFSALGVFIATLTGVAALRRGRRVGWRIGRASKEDMIEPIDDGDPIGLFQGIKGLKQLSGCSGRSIDRRQR</sequence>
<keyword evidence="4 5" id="KW-0720">Serine protease</keyword>
<evidence type="ECO:0000259" key="8">
    <source>
        <dbReference type="Pfam" id="PF00082"/>
    </source>
</evidence>
<comment type="caution">
    <text evidence="9">The sequence shown here is derived from an EMBL/GenBank/DDBJ whole genome shotgun (WGS) entry which is preliminary data.</text>
</comment>
<dbReference type="PROSITE" id="PS00137">
    <property type="entry name" value="SUBTILASE_HIS"/>
    <property type="match status" value="1"/>
</dbReference>
<feature type="active site" description="Charge relay system" evidence="5">
    <location>
        <position position="79"/>
    </location>
</feature>
<feature type="active site" description="Charge relay system" evidence="5">
    <location>
        <position position="300"/>
    </location>
</feature>
<dbReference type="EMBL" id="VFOW01000001">
    <property type="protein sequence ID" value="TQL76146.1"/>
    <property type="molecule type" value="Genomic_DNA"/>
</dbReference>
<evidence type="ECO:0000313" key="9">
    <source>
        <dbReference type="EMBL" id="TQL76146.1"/>
    </source>
</evidence>
<feature type="chain" id="PRO_5021975943" evidence="7">
    <location>
        <begin position="33"/>
        <end position="468"/>
    </location>
</feature>
<dbReference type="GO" id="GO:0004252">
    <property type="term" value="F:serine-type endopeptidase activity"/>
    <property type="evidence" value="ECO:0007669"/>
    <property type="project" value="UniProtKB-UniRule"/>
</dbReference>
<keyword evidence="6" id="KW-0812">Transmembrane</keyword>
<feature type="active site" description="Charge relay system" evidence="5">
    <location>
        <position position="123"/>
    </location>
</feature>
<dbReference type="InterPro" id="IPR022398">
    <property type="entry name" value="Peptidase_S8_His-AS"/>
</dbReference>
<dbReference type="PROSITE" id="PS00136">
    <property type="entry name" value="SUBTILASE_ASP"/>
    <property type="match status" value="1"/>
</dbReference>
<proteinExistence type="inferred from homology"/>
<name>A0A543AUB8_9ACTN</name>
<dbReference type="InterPro" id="IPR050131">
    <property type="entry name" value="Peptidase_S8_subtilisin-like"/>
</dbReference>
<keyword evidence="6" id="KW-0472">Membrane</keyword>
<dbReference type="SUPFAM" id="SSF52743">
    <property type="entry name" value="Subtilisin-like"/>
    <property type="match status" value="1"/>
</dbReference>
<feature type="signal peptide" evidence="7">
    <location>
        <begin position="1"/>
        <end position="32"/>
    </location>
</feature>
<dbReference type="PROSITE" id="PS51892">
    <property type="entry name" value="SUBTILASE"/>
    <property type="match status" value="1"/>
</dbReference>
<dbReference type="GO" id="GO:0006508">
    <property type="term" value="P:proteolysis"/>
    <property type="evidence" value="ECO:0007669"/>
    <property type="project" value="UniProtKB-KW"/>
</dbReference>
<feature type="transmembrane region" description="Helical" evidence="6">
    <location>
        <begin position="393"/>
        <end position="415"/>
    </location>
</feature>
<keyword evidence="3 5" id="KW-0378">Hydrolase</keyword>
<dbReference type="InterPro" id="IPR036852">
    <property type="entry name" value="Peptidase_S8/S53_dom_sf"/>
</dbReference>
<reference evidence="9 10" key="1">
    <citation type="submission" date="2019-06" db="EMBL/GenBank/DDBJ databases">
        <title>Sequencing the genomes of 1000 actinobacteria strains.</title>
        <authorList>
            <person name="Klenk H.-P."/>
        </authorList>
    </citation>
    <scope>NUCLEOTIDE SEQUENCE [LARGE SCALE GENOMIC DNA]</scope>
    <source>
        <strain evidence="9 10">DSM 45928</strain>
    </source>
</reference>
<evidence type="ECO:0000256" key="3">
    <source>
        <dbReference type="ARBA" id="ARBA00022801"/>
    </source>
</evidence>
<feature type="domain" description="Peptidase S8/S53" evidence="8">
    <location>
        <begin position="70"/>
        <end position="348"/>
    </location>
</feature>
<evidence type="ECO:0000256" key="2">
    <source>
        <dbReference type="ARBA" id="ARBA00022670"/>
    </source>
</evidence>
<dbReference type="PANTHER" id="PTHR43806:SF11">
    <property type="entry name" value="CEREVISIN-RELATED"/>
    <property type="match status" value="1"/>
</dbReference>
<dbReference type="PRINTS" id="PR00723">
    <property type="entry name" value="SUBTILISIN"/>
</dbReference>
<evidence type="ECO:0000256" key="5">
    <source>
        <dbReference type="PROSITE-ProRule" id="PRU01240"/>
    </source>
</evidence>
<protein>
    <submittedName>
        <fullName evidence="9">Type VII secretion-associated serine protease mycosin</fullName>
    </submittedName>
</protein>
<evidence type="ECO:0000313" key="10">
    <source>
        <dbReference type="Proteomes" id="UP000317043"/>
    </source>
</evidence>
<dbReference type="AlphaFoldDB" id="A0A543AUB8"/>
<keyword evidence="6" id="KW-1133">Transmembrane helix</keyword>
<comment type="similarity">
    <text evidence="1 5">Belongs to the peptidase S8 family.</text>
</comment>
<dbReference type="Pfam" id="PF00082">
    <property type="entry name" value="Peptidase_S8"/>
    <property type="match status" value="1"/>
</dbReference>
<dbReference type="OrthoDB" id="5240330at2"/>
<dbReference type="InParanoid" id="A0A543AUB8"/>
<evidence type="ECO:0000256" key="6">
    <source>
        <dbReference type="SAM" id="Phobius"/>
    </source>
</evidence>
<evidence type="ECO:0000256" key="4">
    <source>
        <dbReference type="ARBA" id="ARBA00022825"/>
    </source>
</evidence>
<gene>
    <name evidence="9" type="ORF">FB566_1667</name>
</gene>
<organism evidence="9 10">
    <name type="scientific">Stackebrandtia endophytica</name>
    <dbReference type="NCBI Taxonomy" id="1496996"/>
    <lineage>
        <taxon>Bacteria</taxon>
        <taxon>Bacillati</taxon>
        <taxon>Actinomycetota</taxon>
        <taxon>Actinomycetes</taxon>
        <taxon>Glycomycetales</taxon>
        <taxon>Glycomycetaceae</taxon>
        <taxon>Stackebrandtia</taxon>
    </lineage>
</organism>
<dbReference type="InterPro" id="IPR023827">
    <property type="entry name" value="Peptidase_S8_Asp-AS"/>
</dbReference>